<gene>
    <name evidence="3" type="ORF">PC110_g6652</name>
    <name evidence="2" type="ORF">PC113_g15825</name>
</gene>
<comment type="caution">
    <text evidence="3">The sequence shown here is derived from an EMBL/GenBank/DDBJ whole genome shotgun (WGS) entry which is preliminary data.</text>
</comment>
<proteinExistence type="predicted"/>
<dbReference type="VEuPathDB" id="FungiDB:PC110_g6652"/>
<feature type="compositionally biased region" description="Polar residues" evidence="1">
    <location>
        <begin position="38"/>
        <end position="47"/>
    </location>
</feature>
<reference evidence="2" key="2">
    <citation type="submission" date="2018-10" db="EMBL/GenBank/DDBJ databases">
        <title>Effector identification in a new, highly contiguous assembly of the strawberry crown rot pathogen Phytophthora cactorum.</title>
        <authorList>
            <person name="Armitage A.D."/>
            <person name="Nellist C.F."/>
            <person name="Bates H."/>
            <person name="Vickerstaff R.J."/>
            <person name="Harrison R.J."/>
        </authorList>
    </citation>
    <scope>NUCLEOTIDE SEQUENCE</scope>
    <source>
        <strain evidence="2">15-7</strain>
    </source>
</reference>
<dbReference type="AlphaFoldDB" id="A0A329SJX4"/>
<evidence type="ECO:0000313" key="3">
    <source>
        <dbReference type="EMBL" id="RAW37093.1"/>
    </source>
</evidence>
<evidence type="ECO:0000313" key="2">
    <source>
        <dbReference type="EMBL" id="KAG2851539.1"/>
    </source>
</evidence>
<dbReference type="EMBL" id="MJFZ01000121">
    <property type="protein sequence ID" value="RAW37093.1"/>
    <property type="molecule type" value="Genomic_DNA"/>
</dbReference>
<dbReference type="OrthoDB" id="10414803at2759"/>
<sequence length="125" mass="13185">MPKRARDEAEAESSAKRRRRAARSAPAARDLGALSHSMMPTTTGTSTDHGRAEAERVGGANPATSATQTVIKVSARLLAVAKPERSGEEAATEAVRKKAHHRVTLGIPGTPQTYVVTTNAQMPDS</sequence>
<feature type="region of interest" description="Disordered" evidence="1">
    <location>
        <begin position="1"/>
        <end position="65"/>
    </location>
</feature>
<keyword evidence="4" id="KW-1185">Reference proteome</keyword>
<name>A0A329SJX4_9STRA</name>
<dbReference type="Proteomes" id="UP000251314">
    <property type="component" value="Unassembled WGS sequence"/>
</dbReference>
<evidence type="ECO:0000313" key="4">
    <source>
        <dbReference type="Proteomes" id="UP000251314"/>
    </source>
</evidence>
<accession>A0A329SJX4</accession>
<dbReference type="EMBL" id="RCMG01000601">
    <property type="protein sequence ID" value="KAG2851539.1"/>
    <property type="molecule type" value="Genomic_DNA"/>
</dbReference>
<protein>
    <submittedName>
        <fullName evidence="3">Uncharacterized protein</fullName>
    </submittedName>
</protein>
<evidence type="ECO:0000256" key="1">
    <source>
        <dbReference type="SAM" id="MobiDB-lite"/>
    </source>
</evidence>
<reference evidence="3 4" key="1">
    <citation type="submission" date="2018-01" db="EMBL/GenBank/DDBJ databases">
        <title>Draft genome of the strawberry crown rot pathogen Phytophthora cactorum.</title>
        <authorList>
            <person name="Armitage A.D."/>
            <person name="Lysoe E."/>
            <person name="Nellist C.F."/>
            <person name="Harrison R.J."/>
            <person name="Brurberg M.B."/>
        </authorList>
    </citation>
    <scope>NUCLEOTIDE SEQUENCE [LARGE SCALE GENOMIC DNA]</scope>
    <source>
        <strain evidence="3 4">10300</strain>
    </source>
</reference>
<dbReference type="Proteomes" id="UP000735874">
    <property type="component" value="Unassembled WGS sequence"/>
</dbReference>
<organism evidence="3 4">
    <name type="scientific">Phytophthora cactorum</name>
    <dbReference type="NCBI Taxonomy" id="29920"/>
    <lineage>
        <taxon>Eukaryota</taxon>
        <taxon>Sar</taxon>
        <taxon>Stramenopiles</taxon>
        <taxon>Oomycota</taxon>
        <taxon>Peronosporomycetes</taxon>
        <taxon>Peronosporales</taxon>
        <taxon>Peronosporaceae</taxon>
        <taxon>Phytophthora</taxon>
    </lineage>
</organism>